<gene>
    <name evidence="2" type="ORF">FB459_1486</name>
</gene>
<sequence>MSRLLSRWASMHRDRRIAHLTAWMFVALFAAVTTFGGAPDPIPLITLAVAALVTAFETTGACVGLLGLAAVWTWVSAGFAPDTWWSLPAALCMLGFQCCFLLATDGADQTSIARPVLNRWVTRTLTASALVAAGASLVLVATGAPRPSAGWLVPLGLFVIAATFVAVARTHGPAN</sequence>
<dbReference type="EMBL" id="VFMO01000001">
    <property type="protein sequence ID" value="TQJ14041.1"/>
    <property type="molecule type" value="Genomic_DNA"/>
</dbReference>
<evidence type="ECO:0000313" key="2">
    <source>
        <dbReference type="EMBL" id="TQJ14041.1"/>
    </source>
</evidence>
<dbReference type="OrthoDB" id="123240at2"/>
<dbReference type="RefSeq" id="WP_141927966.1">
    <property type="nucleotide sequence ID" value="NZ_BAABCI010000034.1"/>
</dbReference>
<feature type="transmembrane region" description="Helical" evidence="1">
    <location>
        <begin position="44"/>
        <end position="72"/>
    </location>
</feature>
<keyword evidence="1" id="KW-0812">Transmembrane</keyword>
<feature type="transmembrane region" description="Helical" evidence="1">
    <location>
        <begin position="149"/>
        <end position="168"/>
    </location>
</feature>
<dbReference type="AlphaFoldDB" id="A0A542EFC5"/>
<proteinExistence type="predicted"/>
<accession>A0A542EFC5</accession>
<keyword evidence="1" id="KW-0472">Membrane</keyword>
<evidence type="ECO:0000313" key="3">
    <source>
        <dbReference type="Proteomes" id="UP000320806"/>
    </source>
</evidence>
<organism evidence="2 3">
    <name type="scientific">Yimella lutea</name>
    <dbReference type="NCBI Taxonomy" id="587872"/>
    <lineage>
        <taxon>Bacteria</taxon>
        <taxon>Bacillati</taxon>
        <taxon>Actinomycetota</taxon>
        <taxon>Actinomycetes</taxon>
        <taxon>Micrococcales</taxon>
        <taxon>Dermacoccaceae</taxon>
        <taxon>Yimella</taxon>
    </lineage>
</organism>
<reference evidence="2 3" key="1">
    <citation type="submission" date="2019-06" db="EMBL/GenBank/DDBJ databases">
        <title>Sequencing the genomes of 1000 actinobacteria strains.</title>
        <authorList>
            <person name="Klenk H.-P."/>
        </authorList>
    </citation>
    <scope>NUCLEOTIDE SEQUENCE [LARGE SCALE GENOMIC DNA]</scope>
    <source>
        <strain evidence="2 3">DSM 19828</strain>
    </source>
</reference>
<feature type="transmembrane region" description="Helical" evidence="1">
    <location>
        <begin position="84"/>
        <end position="104"/>
    </location>
</feature>
<name>A0A542EFC5_9MICO</name>
<protein>
    <submittedName>
        <fullName evidence="2">Uncharacterized protein</fullName>
    </submittedName>
</protein>
<feature type="transmembrane region" description="Helical" evidence="1">
    <location>
        <begin position="124"/>
        <end position="142"/>
    </location>
</feature>
<dbReference type="Proteomes" id="UP000320806">
    <property type="component" value="Unassembled WGS sequence"/>
</dbReference>
<feature type="transmembrane region" description="Helical" evidence="1">
    <location>
        <begin position="20"/>
        <end position="38"/>
    </location>
</feature>
<comment type="caution">
    <text evidence="2">The sequence shown here is derived from an EMBL/GenBank/DDBJ whole genome shotgun (WGS) entry which is preliminary data.</text>
</comment>
<evidence type="ECO:0000256" key="1">
    <source>
        <dbReference type="SAM" id="Phobius"/>
    </source>
</evidence>
<keyword evidence="3" id="KW-1185">Reference proteome</keyword>
<keyword evidence="1" id="KW-1133">Transmembrane helix</keyword>